<feature type="compositionally biased region" description="Polar residues" evidence="1">
    <location>
        <begin position="433"/>
        <end position="445"/>
    </location>
</feature>
<dbReference type="GO" id="GO:0005634">
    <property type="term" value="C:nucleus"/>
    <property type="evidence" value="ECO:0007669"/>
    <property type="project" value="TreeGrafter"/>
</dbReference>
<evidence type="ECO:0000256" key="1">
    <source>
        <dbReference type="SAM" id="MobiDB-lite"/>
    </source>
</evidence>
<feature type="region of interest" description="Disordered" evidence="1">
    <location>
        <begin position="30"/>
        <end position="67"/>
    </location>
</feature>
<feature type="compositionally biased region" description="Basic and acidic residues" evidence="1">
    <location>
        <begin position="317"/>
        <end position="336"/>
    </location>
</feature>
<name>A0A6P7MMP7_BETSP</name>
<dbReference type="FunCoup" id="A0A6P7MMP7">
    <property type="interactions" value="7"/>
</dbReference>
<feature type="compositionally biased region" description="Polar residues" evidence="1">
    <location>
        <begin position="532"/>
        <end position="559"/>
    </location>
</feature>
<dbReference type="InParanoid" id="A0A6P7MMP7"/>
<dbReference type="GO" id="GO:0006355">
    <property type="term" value="P:regulation of DNA-templated transcription"/>
    <property type="evidence" value="ECO:0007669"/>
    <property type="project" value="InterPro"/>
</dbReference>
<evidence type="ECO:0000313" key="3">
    <source>
        <dbReference type="RefSeq" id="XP_029007703.1"/>
    </source>
</evidence>
<dbReference type="InterPro" id="IPR043442">
    <property type="entry name" value="Perm1"/>
</dbReference>
<gene>
    <name evidence="3" type="primary">LOC114856156</name>
</gene>
<dbReference type="Proteomes" id="UP000515150">
    <property type="component" value="Chromosome 5"/>
</dbReference>
<dbReference type="GO" id="GO:0005737">
    <property type="term" value="C:cytoplasm"/>
    <property type="evidence" value="ECO:0007669"/>
    <property type="project" value="TreeGrafter"/>
</dbReference>
<feature type="region of interest" description="Disordered" evidence="1">
    <location>
        <begin position="304"/>
        <end position="361"/>
    </location>
</feature>
<dbReference type="KEGG" id="bspl:114856156"/>
<dbReference type="OrthoDB" id="8943218at2759"/>
<reference evidence="3" key="1">
    <citation type="submission" date="2025-08" db="UniProtKB">
        <authorList>
            <consortium name="RefSeq"/>
        </authorList>
    </citation>
    <scope>IDENTIFICATION</scope>
</reference>
<keyword evidence="2" id="KW-1185">Reference proteome</keyword>
<dbReference type="PANTHER" id="PTHR47282:SF1">
    <property type="entry name" value="PGC-1 AND ERR-INDUCED REGULATOR IN MUSCLE PROTEIN 1"/>
    <property type="match status" value="1"/>
</dbReference>
<sequence>MDDLDHSIQIAEYDWTCFCEESEECTLPKPSLACHDSSGLSDSEDSEISSPVQLHKSRTGGEEDEKSLMQLDSDVCRVCSAGNVLNTTEVHAQAAEEAKATDNSTALSNKLEKEVDNSRNGPDSPFTRSSKPEKCFEKVKHDSEGGSNMRGFEQSKQTLFPKSGDAPSSKTNHELQQMWCKDKTMSEMLLMTDSLIEDVAEPTMGRNTHQPGNVSRHAFGLNDPSQTEAPEPEELDFHSLSAAESAEEPLPRHKDHVTESQELLLLATSHSPNTNDAQDRGLYYCDSSLSCNAAATRCEGYEGAGAEPTPLPSADHGANERPDDSSHSPTLRDQEIRPSASGGSTGPQLRPDLTATPCPAAGSSAARAEAAGLTGPVYAMSAFWDEMEKLTINDILLLRMGGTAPRDPTQDPGTPGARGLTVSHTFLADGFECTSSDGPTDTSDIADSDYFTQPDESKPDCSSCELSTSDLEEEYWQNPSPDPLDNNHPRTSGSPFLCRGELWCTWSPVPSEDCAGQRLDHGESHALVTKTTAEQNVQAPNTEELRSQPSLGDNESSPVLSPRPVTMIQNSLEPVTPTPVLSSTDKHYQISIPELFEHFFTEGGAEDGARGTVYDPEDISATPVLDGTFKDEMPFSALHDSQEPTFSFPRSHATTTTLTFPKPNHLFLNAHSEDGDISPVRVPPPSFTQADDAKAAGSRTWQTLLSIKRICFHSTGGTWCRRSGAWVFPVDAEKASEKRKEPPDTAVAAGRVRWTIWETLHTRQEGVLSTLKQSDMCLVCIAFASWVLRSSNPEAADAWKAALLANVSALSAIQFLRQYVKKTPLQDDP</sequence>
<accession>A0A6P7MMP7</accession>
<dbReference type="PANTHER" id="PTHR47282">
    <property type="entry name" value="PGC-1 AND ERR-INDUCED REGULATOR IN MUSCLE PROTEIN 1"/>
    <property type="match status" value="1"/>
</dbReference>
<evidence type="ECO:0000313" key="2">
    <source>
        <dbReference type="Proteomes" id="UP000515150"/>
    </source>
</evidence>
<feature type="region of interest" description="Disordered" evidence="1">
    <location>
        <begin position="203"/>
        <end position="235"/>
    </location>
</feature>
<dbReference type="AlphaFoldDB" id="A0A6P7MMP7"/>
<feature type="region of interest" description="Disordered" evidence="1">
    <location>
        <begin position="532"/>
        <end position="562"/>
    </location>
</feature>
<feature type="compositionally biased region" description="Polar residues" evidence="1">
    <location>
        <begin position="118"/>
        <end position="129"/>
    </location>
</feature>
<feature type="region of interest" description="Disordered" evidence="1">
    <location>
        <begin position="432"/>
        <end position="489"/>
    </location>
</feature>
<protein>
    <submittedName>
        <fullName evidence="3">Uncharacterized protein LOC114856156</fullName>
    </submittedName>
</protein>
<proteinExistence type="predicted"/>
<dbReference type="CTD" id="799552"/>
<feature type="region of interest" description="Disordered" evidence="1">
    <location>
        <begin position="95"/>
        <end position="172"/>
    </location>
</feature>
<feature type="compositionally biased region" description="Polar residues" evidence="1">
    <location>
        <begin position="154"/>
        <end position="170"/>
    </location>
</feature>
<feature type="compositionally biased region" description="Basic and acidic residues" evidence="1">
    <location>
        <begin position="130"/>
        <end position="144"/>
    </location>
</feature>
<organism evidence="2 3">
    <name type="scientific">Betta splendens</name>
    <name type="common">Siamese fighting fish</name>
    <dbReference type="NCBI Taxonomy" id="158456"/>
    <lineage>
        <taxon>Eukaryota</taxon>
        <taxon>Metazoa</taxon>
        <taxon>Chordata</taxon>
        <taxon>Craniata</taxon>
        <taxon>Vertebrata</taxon>
        <taxon>Euteleostomi</taxon>
        <taxon>Actinopterygii</taxon>
        <taxon>Neopterygii</taxon>
        <taxon>Teleostei</taxon>
        <taxon>Neoteleostei</taxon>
        <taxon>Acanthomorphata</taxon>
        <taxon>Anabantaria</taxon>
        <taxon>Anabantiformes</taxon>
        <taxon>Anabantoidei</taxon>
        <taxon>Osphronemidae</taxon>
        <taxon>Betta</taxon>
    </lineage>
</organism>
<dbReference type="GO" id="GO:0014850">
    <property type="term" value="P:response to muscle activity"/>
    <property type="evidence" value="ECO:0007669"/>
    <property type="project" value="TreeGrafter"/>
</dbReference>
<dbReference type="RefSeq" id="XP_029007703.1">
    <property type="nucleotide sequence ID" value="XM_029151870.3"/>
</dbReference>
<dbReference type="GeneID" id="114856156"/>